<gene>
    <name evidence="1" type="ORF">J2Z21_004432</name>
</gene>
<proteinExistence type="predicted"/>
<organism evidence="1 2">
    <name type="scientific">Streptomyces griseochromogenes</name>
    <dbReference type="NCBI Taxonomy" id="68214"/>
    <lineage>
        <taxon>Bacteria</taxon>
        <taxon>Bacillati</taxon>
        <taxon>Actinomycetota</taxon>
        <taxon>Actinomycetes</taxon>
        <taxon>Kitasatosporales</taxon>
        <taxon>Streptomycetaceae</taxon>
        <taxon>Streptomyces</taxon>
    </lineage>
</organism>
<comment type="caution">
    <text evidence="1">The sequence shown here is derived from an EMBL/GenBank/DDBJ whole genome shotgun (WGS) entry which is preliminary data.</text>
</comment>
<dbReference type="Proteomes" id="UP001519309">
    <property type="component" value="Unassembled WGS sequence"/>
</dbReference>
<name>A0ABS4LVK1_9ACTN</name>
<evidence type="ECO:0000313" key="2">
    <source>
        <dbReference type="Proteomes" id="UP001519309"/>
    </source>
</evidence>
<reference evidence="1 2" key="1">
    <citation type="submission" date="2021-03" db="EMBL/GenBank/DDBJ databases">
        <title>Genomic Encyclopedia of Type Strains, Phase IV (KMG-IV): sequencing the most valuable type-strain genomes for metagenomic binning, comparative biology and taxonomic classification.</title>
        <authorList>
            <person name="Goeker M."/>
        </authorList>
    </citation>
    <scope>NUCLEOTIDE SEQUENCE [LARGE SCALE GENOMIC DNA]</scope>
    <source>
        <strain evidence="1 2">DSM 40499</strain>
    </source>
</reference>
<accession>A0ABS4LVK1</accession>
<keyword evidence="2" id="KW-1185">Reference proteome</keyword>
<evidence type="ECO:0000313" key="1">
    <source>
        <dbReference type="EMBL" id="MBP2051461.1"/>
    </source>
</evidence>
<protein>
    <submittedName>
        <fullName evidence="1">Uncharacterized protein</fullName>
    </submittedName>
</protein>
<dbReference type="EMBL" id="JAGGLP010000008">
    <property type="protein sequence ID" value="MBP2051461.1"/>
    <property type="molecule type" value="Genomic_DNA"/>
</dbReference>
<sequence length="38" mass="3915">MTQDATQDALLKLLSEQDGGVLVTLRGIAEVSPKGAMG</sequence>